<dbReference type="PROSITE" id="PS51421">
    <property type="entry name" value="RAS"/>
    <property type="match status" value="1"/>
</dbReference>
<dbReference type="GO" id="GO:0005525">
    <property type="term" value="F:GTP binding"/>
    <property type="evidence" value="ECO:0007669"/>
    <property type="project" value="InterPro"/>
</dbReference>
<sequence>MEGERCVSRSEAENVASHLWGCTYFEVSAKTRVNVVESFETLLKEIVRISKSASENEVKRKKGGCILL</sequence>
<proteinExistence type="predicted"/>
<reference evidence="1" key="1">
    <citation type="journal article" date="2020" name="J. Eukaryot. Microbiol.">
        <title>De novo Sequencing, Assembly and Annotation of the Transcriptome for the Free-Living Testate Amoeba Arcella intermedia.</title>
        <authorList>
            <person name="Ribeiro G.M."/>
            <person name="Porfirio-Sousa A.L."/>
            <person name="Maurer-Alcala X.X."/>
            <person name="Katz L.A."/>
            <person name="Lahr D.J.G."/>
        </authorList>
    </citation>
    <scope>NUCLEOTIDE SEQUENCE</scope>
</reference>
<accession>A0A6B2LVS1</accession>
<evidence type="ECO:0000313" key="1">
    <source>
        <dbReference type="EMBL" id="NDV41409.1"/>
    </source>
</evidence>
<protein>
    <submittedName>
        <fullName evidence="1">Uncharacterized protein</fullName>
    </submittedName>
</protein>
<dbReference type="GO" id="GO:0003924">
    <property type="term" value="F:GTPase activity"/>
    <property type="evidence" value="ECO:0007669"/>
    <property type="project" value="InterPro"/>
</dbReference>
<dbReference type="InterPro" id="IPR027417">
    <property type="entry name" value="P-loop_NTPase"/>
</dbReference>
<dbReference type="EMBL" id="GIBP01012440">
    <property type="protein sequence ID" value="NDV41409.1"/>
    <property type="molecule type" value="Transcribed_RNA"/>
</dbReference>
<name>A0A6B2LVS1_9EUKA</name>
<organism evidence="1">
    <name type="scientific">Arcella intermedia</name>
    <dbReference type="NCBI Taxonomy" id="1963864"/>
    <lineage>
        <taxon>Eukaryota</taxon>
        <taxon>Amoebozoa</taxon>
        <taxon>Tubulinea</taxon>
        <taxon>Elardia</taxon>
        <taxon>Arcellinida</taxon>
        <taxon>Sphaerothecina</taxon>
        <taxon>Arcellidae</taxon>
        <taxon>Arcella</taxon>
    </lineage>
</organism>
<dbReference type="InterPro" id="IPR001806">
    <property type="entry name" value="Small_GTPase"/>
</dbReference>
<dbReference type="PROSITE" id="PS51419">
    <property type="entry name" value="RAB"/>
    <property type="match status" value="1"/>
</dbReference>
<dbReference type="Pfam" id="PF00071">
    <property type="entry name" value="Ras"/>
    <property type="match status" value="1"/>
</dbReference>
<dbReference type="SUPFAM" id="SSF52540">
    <property type="entry name" value="P-loop containing nucleoside triphosphate hydrolases"/>
    <property type="match status" value="1"/>
</dbReference>
<dbReference type="Gene3D" id="3.40.50.300">
    <property type="entry name" value="P-loop containing nucleotide triphosphate hydrolases"/>
    <property type="match status" value="1"/>
</dbReference>
<dbReference type="AlphaFoldDB" id="A0A6B2LVS1"/>